<dbReference type="InterPro" id="IPR011545">
    <property type="entry name" value="DEAD/DEAH_box_helicase_dom"/>
</dbReference>
<protein>
    <recommendedName>
        <fullName evidence="1">RNA helicase</fullName>
        <ecNumber evidence="1">3.6.4.13</ecNumber>
    </recommendedName>
</protein>
<keyword evidence="2 7" id="KW-0547">Nucleotide-binding</keyword>
<evidence type="ECO:0000256" key="5">
    <source>
        <dbReference type="ARBA" id="ARBA00022840"/>
    </source>
</evidence>
<dbReference type="PANTHER" id="PTHR47958">
    <property type="entry name" value="ATP-DEPENDENT RNA HELICASE DBP3"/>
    <property type="match status" value="1"/>
</dbReference>
<dbReference type="STRING" id="3469.A0A4Y7JDG0"/>
<feature type="compositionally biased region" description="Gly residues" evidence="8">
    <location>
        <begin position="609"/>
        <end position="618"/>
    </location>
</feature>
<gene>
    <name evidence="12" type="ORF">C5167_006487</name>
</gene>
<dbReference type="FunFam" id="3.40.50.300:FF:000008">
    <property type="entry name" value="ATP-dependent RNA helicase RhlB"/>
    <property type="match status" value="1"/>
</dbReference>
<dbReference type="InterPro" id="IPR001650">
    <property type="entry name" value="Helicase_C-like"/>
</dbReference>
<dbReference type="InterPro" id="IPR027417">
    <property type="entry name" value="P-loop_NTPase"/>
</dbReference>
<dbReference type="EMBL" id="CM010718">
    <property type="protein sequence ID" value="RZC59184.1"/>
    <property type="molecule type" value="Genomic_DNA"/>
</dbReference>
<dbReference type="GO" id="GO:0003724">
    <property type="term" value="F:RNA helicase activity"/>
    <property type="evidence" value="ECO:0007669"/>
    <property type="project" value="UniProtKB-EC"/>
</dbReference>
<evidence type="ECO:0000256" key="1">
    <source>
        <dbReference type="ARBA" id="ARBA00012552"/>
    </source>
</evidence>
<dbReference type="SUPFAM" id="SSF52540">
    <property type="entry name" value="P-loop containing nucleoside triphosphate hydrolases"/>
    <property type="match status" value="1"/>
</dbReference>
<feature type="region of interest" description="Disordered" evidence="8">
    <location>
        <begin position="597"/>
        <end position="722"/>
    </location>
</feature>
<dbReference type="PROSITE" id="PS01159">
    <property type="entry name" value="WW_DOMAIN_1"/>
    <property type="match status" value="1"/>
</dbReference>
<keyword evidence="3 7" id="KW-0378">Hydrolase</keyword>
<accession>A0A4Y7JDG0</accession>
<proteinExistence type="inferred from homology"/>
<evidence type="ECO:0000259" key="10">
    <source>
        <dbReference type="PROSITE" id="PS51192"/>
    </source>
</evidence>
<dbReference type="Pfam" id="PF00397">
    <property type="entry name" value="WW"/>
    <property type="match status" value="1"/>
</dbReference>
<feature type="compositionally biased region" description="Basic and acidic residues" evidence="8">
    <location>
        <begin position="663"/>
        <end position="678"/>
    </location>
</feature>
<keyword evidence="13" id="KW-1185">Reference proteome</keyword>
<feature type="compositionally biased region" description="Low complexity" evidence="8">
    <location>
        <begin position="64"/>
        <end position="84"/>
    </location>
</feature>
<dbReference type="InterPro" id="IPR001202">
    <property type="entry name" value="WW_dom"/>
</dbReference>
<dbReference type="PROSITE" id="PS51194">
    <property type="entry name" value="HELICASE_CTER"/>
    <property type="match status" value="1"/>
</dbReference>
<evidence type="ECO:0000256" key="4">
    <source>
        <dbReference type="ARBA" id="ARBA00022806"/>
    </source>
</evidence>
<dbReference type="Proteomes" id="UP000316621">
    <property type="component" value="Chromosome 4"/>
</dbReference>
<dbReference type="GO" id="GO:0005524">
    <property type="term" value="F:ATP binding"/>
    <property type="evidence" value="ECO:0007669"/>
    <property type="project" value="UniProtKB-KW"/>
</dbReference>
<dbReference type="Gene3D" id="3.40.50.300">
    <property type="entry name" value="P-loop containing nucleotide triphosphate hydrolases"/>
    <property type="match status" value="2"/>
</dbReference>
<dbReference type="SUPFAM" id="SSF51045">
    <property type="entry name" value="WW domain"/>
    <property type="match status" value="1"/>
</dbReference>
<feature type="compositionally biased region" description="Low complexity" evidence="8">
    <location>
        <begin position="621"/>
        <end position="636"/>
    </location>
</feature>
<reference evidence="12 13" key="1">
    <citation type="journal article" date="2018" name="Science">
        <title>The opium poppy genome and morphinan production.</title>
        <authorList>
            <person name="Guo L."/>
            <person name="Winzer T."/>
            <person name="Yang X."/>
            <person name="Li Y."/>
            <person name="Ning Z."/>
            <person name="He Z."/>
            <person name="Teodor R."/>
            <person name="Lu Y."/>
            <person name="Bowser T.A."/>
            <person name="Graham I.A."/>
            <person name="Ye K."/>
        </authorList>
    </citation>
    <scope>NUCLEOTIDE SEQUENCE [LARGE SCALE GENOMIC DNA]</scope>
    <source>
        <strain evidence="13">cv. HN1</strain>
        <tissue evidence="12">Leaves</tissue>
    </source>
</reference>
<dbReference type="GO" id="GO:0016787">
    <property type="term" value="F:hydrolase activity"/>
    <property type="evidence" value="ECO:0007669"/>
    <property type="project" value="UniProtKB-KW"/>
</dbReference>
<dbReference type="InterPro" id="IPR036020">
    <property type="entry name" value="WW_dom_sf"/>
</dbReference>
<organism evidence="12 13">
    <name type="scientific">Papaver somniferum</name>
    <name type="common">Opium poppy</name>
    <dbReference type="NCBI Taxonomy" id="3469"/>
    <lineage>
        <taxon>Eukaryota</taxon>
        <taxon>Viridiplantae</taxon>
        <taxon>Streptophyta</taxon>
        <taxon>Embryophyta</taxon>
        <taxon>Tracheophyta</taxon>
        <taxon>Spermatophyta</taxon>
        <taxon>Magnoliopsida</taxon>
        <taxon>Ranunculales</taxon>
        <taxon>Papaveraceae</taxon>
        <taxon>Papaveroideae</taxon>
        <taxon>Papaver</taxon>
    </lineage>
</organism>
<dbReference type="InterPro" id="IPR014001">
    <property type="entry name" value="Helicase_ATP-bd"/>
</dbReference>
<evidence type="ECO:0000313" key="12">
    <source>
        <dbReference type="EMBL" id="RZC59184.1"/>
    </source>
</evidence>
<keyword evidence="6" id="KW-0694">RNA-binding</keyword>
<dbReference type="SMART" id="SM00490">
    <property type="entry name" value="HELICc"/>
    <property type="match status" value="1"/>
</dbReference>
<feature type="domain" description="WW" evidence="9">
    <location>
        <begin position="19"/>
        <end position="53"/>
    </location>
</feature>
<feature type="domain" description="Helicase C-terminal" evidence="11">
    <location>
        <begin position="450"/>
        <end position="594"/>
    </location>
</feature>
<dbReference type="SMART" id="SM00456">
    <property type="entry name" value="WW"/>
    <property type="match status" value="1"/>
</dbReference>
<dbReference type="OMA" id="IMHIRAR"/>
<evidence type="ECO:0000256" key="2">
    <source>
        <dbReference type="ARBA" id="ARBA00022741"/>
    </source>
</evidence>
<feature type="region of interest" description="Disordered" evidence="8">
    <location>
        <begin position="53"/>
        <end position="97"/>
    </location>
</feature>
<dbReference type="PROSITE" id="PS51192">
    <property type="entry name" value="HELICASE_ATP_BIND_1"/>
    <property type="match status" value="1"/>
</dbReference>
<feature type="compositionally biased region" description="Acidic residues" evidence="8">
    <location>
        <begin position="712"/>
        <end position="722"/>
    </location>
</feature>
<dbReference type="EC" id="3.6.4.13" evidence="1"/>
<dbReference type="CDD" id="cd18787">
    <property type="entry name" value="SF2_C_DEAD"/>
    <property type="match status" value="1"/>
</dbReference>
<dbReference type="GO" id="GO:0003723">
    <property type="term" value="F:RNA binding"/>
    <property type="evidence" value="ECO:0007669"/>
    <property type="project" value="UniProtKB-KW"/>
</dbReference>
<evidence type="ECO:0000259" key="9">
    <source>
        <dbReference type="PROSITE" id="PS50020"/>
    </source>
</evidence>
<evidence type="ECO:0000313" key="13">
    <source>
        <dbReference type="Proteomes" id="UP000316621"/>
    </source>
</evidence>
<evidence type="ECO:0000256" key="7">
    <source>
        <dbReference type="RuleBase" id="RU000492"/>
    </source>
</evidence>
<name>A0A4Y7JDG0_PAPSO</name>
<evidence type="ECO:0000256" key="8">
    <source>
        <dbReference type="SAM" id="MobiDB-lite"/>
    </source>
</evidence>
<dbReference type="Gene3D" id="2.20.70.10">
    <property type="match status" value="1"/>
</dbReference>
<dbReference type="SMART" id="SM00487">
    <property type="entry name" value="DEXDc"/>
    <property type="match status" value="1"/>
</dbReference>
<dbReference type="CDD" id="cd00201">
    <property type="entry name" value="WW"/>
    <property type="match status" value="1"/>
</dbReference>
<feature type="region of interest" description="Disordered" evidence="8">
    <location>
        <begin position="110"/>
        <end position="136"/>
    </location>
</feature>
<dbReference type="PROSITE" id="PS00039">
    <property type="entry name" value="DEAD_ATP_HELICASE"/>
    <property type="match status" value="1"/>
</dbReference>
<dbReference type="Pfam" id="PF00271">
    <property type="entry name" value="Helicase_C"/>
    <property type="match status" value="1"/>
</dbReference>
<evidence type="ECO:0000256" key="6">
    <source>
        <dbReference type="ARBA" id="ARBA00022884"/>
    </source>
</evidence>
<dbReference type="AlphaFoldDB" id="A0A4Y7JDG0"/>
<feature type="region of interest" description="Disordered" evidence="8">
    <location>
        <begin position="1"/>
        <end position="25"/>
    </location>
</feature>
<dbReference type="Gramene" id="RZC59184">
    <property type="protein sequence ID" value="RZC59184"/>
    <property type="gene ID" value="C5167_006487"/>
</dbReference>
<evidence type="ECO:0000259" key="11">
    <source>
        <dbReference type="PROSITE" id="PS51194"/>
    </source>
</evidence>
<keyword evidence="5 7" id="KW-0067">ATP-binding</keyword>
<comment type="similarity">
    <text evidence="7">Belongs to the DEAD box helicase family.</text>
</comment>
<feature type="domain" description="Helicase ATP-binding" evidence="10">
    <location>
        <begin position="247"/>
        <end position="421"/>
    </location>
</feature>
<feature type="compositionally biased region" description="Basic and acidic residues" evidence="8">
    <location>
        <begin position="637"/>
        <end position="654"/>
    </location>
</feature>
<sequence>MAATVSSAPSGPRYAPEDPTLPKPWKGLVDGNTGYLYFWNPVTNTTQYERPIAASSPAAPPPKLAAVPMSSSVQVNQSSSQGQNRTGREENGRYNSEINAVDKLQYQTRNGSGNADTGPNGVAAKVGSGPTPTPEAYRRQHEISVSGDDVPAPFSSFESTGFPPELLREVRYLLQRGANVVRCATFIWGLQLERPLMFVAKAVADDGSVCHLVRTEGHFLLSSLHQQASAVHQAGFSAPTPIQAQSWPIALQSRDIVAIAKTGSGKTLGYLIPGFMHLKRVRNNSQMGPTVLVLSPTRELATQIQDEAVKFGRSLRLQCTCLYGGAPKGPQLREIERGCDIVVATPGRLNDILEMRKISLRQVSYLVLDEADRMLDMGFEPQIRKIVNEIPPRRQTLMYTATWPKEVRKIAADLLVKPVQVNIGNTDELAANKSITQHVEMVQPMEKQRRLEQILRSQEPGSKIIIFCSTKKMCDQLTRNITRNYGAAAIHGDKSQGERDYVLSQFRSGKAPILVATDVAARGLDVKDIRVVVNYDFPTGVEDYVHRIGRTGRAGATGLAYTFFSENDAKHASDLVKLLEGANQRVPPQIRELASRGGGFNRFKRWGPSSGGSDGARGGRFESSFGGRGRGPSSFSDRSEKEYGGRGFDREQPRESSGFDGVSFHERAYGARNSDRRPRSPNKGGSGWGTTSRSRSRSPNRFEGGYNKQKEEVEEGLIGADD</sequence>
<dbReference type="PROSITE" id="PS50020">
    <property type="entry name" value="WW_DOMAIN_2"/>
    <property type="match status" value="1"/>
</dbReference>
<keyword evidence="4 7" id="KW-0347">Helicase</keyword>
<dbReference type="InterPro" id="IPR000629">
    <property type="entry name" value="RNA-helicase_DEAD-box_CS"/>
</dbReference>
<evidence type="ECO:0000256" key="3">
    <source>
        <dbReference type="ARBA" id="ARBA00022801"/>
    </source>
</evidence>
<dbReference type="Pfam" id="PF00270">
    <property type="entry name" value="DEAD"/>
    <property type="match status" value="1"/>
</dbReference>